<reference evidence="2 3" key="1">
    <citation type="submission" date="2017-10" db="EMBL/GenBank/DDBJ databases">
        <title>Massilia psychrophilum sp. nov., a novel purple-pigmented bacterium isolated from Tianshan glacier, Xinjiang Municipality, China.</title>
        <authorList>
            <person name="Wang H."/>
        </authorList>
    </citation>
    <scope>NUCLEOTIDE SEQUENCE [LARGE SCALE GENOMIC DNA]</scope>
    <source>
        <strain evidence="2 3">JCM 30074</strain>
    </source>
</reference>
<evidence type="ECO:0000313" key="3">
    <source>
        <dbReference type="Proteomes" id="UP000230390"/>
    </source>
</evidence>
<accession>A0A2G8THU4</accession>
<evidence type="ECO:0000256" key="1">
    <source>
        <dbReference type="ARBA" id="ARBA00023186"/>
    </source>
</evidence>
<organism evidence="2 3">
    <name type="scientific">Massilia eurypsychrophila</name>
    <dbReference type="NCBI Taxonomy" id="1485217"/>
    <lineage>
        <taxon>Bacteria</taxon>
        <taxon>Pseudomonadati</taxon>
        <taxon>Pseudomonadota</taxon>
        <taxon>Betaproteobacteria</taxon>
        <taxon>Burkholderiales</taxon>
        <taxon>Oxalobacteraceae</taxon>
        <taxon>Telluria group</taxon>
        <taxon>Massilia</taxon>
    </lineage>
</organism>
<dbReference type="PANTHER" id="PTHR34227">
    <property type="entry name" value="CHAPERONE PROTEIN YCDY"/>
    <property type="match status" value="1"/>
</dbReference>
<dbReference type="InterPro" id="IPR020945">
    <property type="entry name" value="DMSO/NO3_reduct_chaperone"/>
</dbReference>
<dbReference type="Pfam" id="PF02613">
    <property type="entry name" value="Nitrate_red_del"/>
    <property type="match status" value="1"/>
</dbReference>
<keyword evidence="1" id="KW-0143">Chaperone</keyword>
<dbReference type="AlphaFoldDB" id="A0A2G8THU4"/>
<dbReference type="EMBL" id="PDOC01000003">
    <property type="protein sequence ID" value="PIL45595.1"/>
    <property type="molecule type" value="Genomic_DNA"/>
</dbReference>
<evidence type="ECO:0000313" key="2">
    <source>
        <dbReference type="EMBL" id="PIL45595.1"/>
    </source>
</evidence>
<proteinExistence type="predicted"/>
<keyword evidence="3" id="KW-1185">Reference proteome</keyword>
<dbReference type="InterPro" id="IPR050289">
    <property type="entry name" value="TorD/DmsD_chaperones"/>
</dbReference>
<gene>
    <name evidence="2" type="ORF">CR105_05760</name>
</gene>
<dbReference type="OrthoDB" id="8526323at2"/>
<dbReference type="Proteomes" id="UP000230390">
    <property type="component" value="Unassembled WGS sequence"/>
</dbReference>
<sequence>MQLGSKGSIEPSCARSAGLPLPQEEQARADLYGLLARLLLAPPDDALLDSLAGADAILASDAEQPLERAWHELSLVARLLPFELVRDEFNELFVSTSIPRVSPYGSLYLAGFLHEKPLAALRTDLASLGLGRRTGAGETEDHLGALCETMRRLIVGGHDVKRQQQFFDTHIAPWTAACLEHLRHAEGAQFYQRVANLAGALFDIEREAFQVAEDYADD</sequence>
<dbReference type="PANTHER" id="PTHR34227:SF1">
    <property type="entry name" value="DIMETHYL SULFOXIDE REDUCTASE CHAPERONE-RELATED"/>
    <property type="match status" value="1"/>
</dbReference>
<protein>
    <recommendedName>
        <fullName evidence="4">Molecular chaperone</fullName>
    </recommendedName>
</protein>
<dbReference type="SUPFAM" id="SSF89155">
    <property type="entry name" value="TorD-like"/>
    <property type="match status" value="1"/>
</dbReference>
<dbReference type="RefSeq" id="WP_099787507.1">
    <property type="nucleotide sequence ID" value="NZ_JBHLYV010000029.1"/>
</dbReference>
<evidence type="ECO:0008006" key="4">
    <source>
        <dbReference type="Google" id="ProtNLM"/>
    </source>
</evidence>
<dbReference type="InterPro" id="IPR036411">
    <property type="entry name" value="TorD-like_sf"/>
</dbReference>
<dbReference type="Gene3D" id="1.10.3480.10">
    <property type="entry name" value="TorD-like"/>
    <property type="match status" value="1"/>
</dbReference>
<comment type="caution">
    <text evidence="2">The sequence shown here is derived from an EMBL/GenBank/DDBJ whole genome shotgun (WGS) entry which is preliminary data.</text>
</comment>
<name>A0A2G8THU4_9BURK</name>